<dbReference type="Gene3D" id="3.90.79.10">
    <property type="entry name" value="Nucleoside Triphosphate Pyrophosphohydrolase"/>
    <property type="match status" value="1"/>
</dbReference>
<dbReference type="EMBL" id="NSGR01000008">
    <property type="protein sequence ID" value="PCH12377.1"/>
    <property type="molecule type" value="Genomic_DNA"/>
</dbReference>
<protein>
    <submittedName>
        <fullName evidence="3">Nudix hydrolase</fullName>
    </submittedName>
</protein>
<proteinExistence type="predicted"/>
<evidence type="ECO:0000256" key="1">
    <source>
        <dbReference type="ARBA" id="ARBA00022801"/>
    </source>
</evidence>
<evidence type="ECO:0000313" key="4">
    <source>
        <dbReference type="Proteomes" id="UP000217465"/>
    </source>
</evidence>
<dbReference type="PROSITE" id="PS00893">
    <property type="entry name" value="NUDIX_BOX"/>
    <property type="match status" value="1"/>
</dbReference>
<evidence type="ECO:0000259" key="2">
    <source>
        <dbReference type="PROSITE" id="PS51462"/>
    </source>
</evidence>
<dbReference type="InterPro" id="IPR015797">
    <property type="entry name" value="NUDIX_hydrolase-like_dom_sf"/>
</dbReference>
<evidence type="ECO:0000313" key="3">
    <source>
        <dbReference type="EMBL" id="PCH12377.1"/>
    </source>
</evidence>
<dbReference type="PROSITE" id="PS51462">
    <property type="entry name" value="NUDIX"/>
    <property type="match status" value="1"/>
</dbReference>
<dbReference type="InterPro" id="IPR020084">
    <property type="entry name" value="NUDIX_hydrolase_CS"/>
</dbReference>
<dbReference type="InterPro" id="IPR000086">
    <property type="entry name" value="NUDIX_hydrolase_dom"/>
</dbReference>
<comment type="caution">
    <text evidence="3">The sequence shown here is derived from an EMBL/GenBank/DDBJ whole genome shotgun (WGS) entry which is preliminary data.</text>
</comment>
<dbReference type="GO" id="GO:0016787">
    <property type="term" value="F:hydrolase activity"/>
    <property type="evidence" value="ECO:0007669"/>
    <property type="project" value="UniProtKB-KW"/>
</dbReference>
<organism evidence="3 4">
    <name type="scientific">Streptococcus parauberis</name>
    <dbReference type="NCBI Taxonomy" id="1348"/>
    <lineage>
        <taxon>Bacteria</taxon>
        <taxon>Bacillati</taxon>
        <taxon>Bacillota</taxon>
        <taxon>Bacilli</taxon>
        <taxon>Lactobacillales</taxon>
        <taxon>Streptococcaceae</taxon>
        <taxon>Streptococcus</taxon>
    </lineage>
</organism>
<dbReference type="Proteomes" id="UP000217465">
    <property type="component" value="Unassembled WGS sequence"/>
</dbReference>
<dbReference type="PANTHER" id="PTHR10885">
    <property type="entry name" value="ISOPENTENYL-DIPHOSPHATE DELTA-ISOMERASE"/>
    <property type="match status" value="1"/>
</dbReference>
<dbReference type="Pfam" id="PF00293">
    <property type="entry name" value="NUDIX"/>
    <property type="match status" value="1"/>
</dbReference>
<accession>A0A854W7W3</accession>
<gene>
    <name evidence="3" type="ORF">A9Y57_01092</name>
</gene>
<dbReference type="CDD" id="cd04693">
    <property type="entry name" value="NUDIX_Hydrolase"/>
    <property type="match status" value="1"/>
</dbReference>
<sequence>MVMNQDYAYDNQRVKTGRTMIRGNQFEDGDLHLVVHLCIFNTKGEMLIQQRQKDKEDFPNMWDISVGGSALAGETPQQAIMREAQEELGISFDLSETRPQFTINFEEGFDDTFLVIADVDLNSLTLQEEEEVQDAKGASRQEFFQMMTEGSFIPYHLGKIQLCFDMLGQYGAYVNGIGAYTPEMLELPKDRTNP</sequence>
<reference evidence="3 4" key="1">
    <citation type="submission" date="2016-06" db="EMBL/GenBank/DDBJ databases">
        <authorList>
            <person name="Haines A.N."/>
            <person name="Council K.R."/>
        </authorList>
    </citation>
    <scope>NUCLEOTIDE SEQUENCE [LARGE SCALE GENOMIC DNA]</scope>
    <source>
        <strain evidence="3 4">SP158-29</strain>
    </source>
</reference>
<dbReference type="PANTHER" id="PTHR10885:SF0">
    <property type="entry name" value="ISOPENTENYL-DIPHOSPHATE DELTA-ISOMERASE"/>
    <property type="match status" value="1"/>
</dbReference>
<keyword evidence="1 3" id="KW-0378">Hydrolase</keyword>
<name>A0A854W7W3_9STRE</name>
<feature type="domain" description="Nudix hydrolase" evidence="2">
    <location>
        <begin position="30"/>
        <end position="160"/>
    </location>
</feature>
<dbReference type="SUPFAM" id="SSF55811">
    <property type="entry name" value="Nudix"/>
    <property type="match status" value="1"/>
</dbReference>
<dbReference type="AlphaFoldDB" id="A0A854W7W3"/>